<reference evidence="2" key="1">
    <citation type="journal article" date="2019" name="Int. J. Syst. Evol. Microbiol.">
        <title>The Global Catalogue of Microorganisms (GCM) 10K type strain sequencing project: providing services to taxonomists for standard genome sequencing and annotation.</title>
        <authorList>
            <consortium name="The Broad Institute Genomics Platform"/>
            <consortium name="The Broad Institute Genome Sequencing Center for Infectious Disease"/>
            <person name="Wu L."/>
            <person name="Ma J."/>
        </authorList>
    </citation>
    <scope>NUCLEOTIDE SEQUENCE [LARGE SCALE GENOMIC DNA]</scope>
    <source>
        <strain evidence="2">CGMCC 4.7319</strain>
    </source>
</reference>
<comment type="caution">
    <text evidence="1">The sequence shown here is derived from an EMBL/GenBank/DDBJ whole genome shotgun (WGS) entry which is preliminary data.</text>
</comment>
<evidence type="ECO:0000313" key="1">
    <source>
        <dbReference type="EMBL" id="GGN06721.1"/>
    </source>
</evidence>
<accession>A0ABQ2IDI8</accession>
<proteinExistence type="predicted"/>
<dbReference type="Proteomes" id="UP000597656">
    <property type="component" value="Unassembled WGS sequence"/>
</dbReference>
<organism evidence="1 2">
    <name type="scientific">Lentzea pudingi</name>
    <dbReference type="NCBI Taxonomy" id="1789439"/>
    <lineage>
        <taxon>Bacteria</taxon>
        <taxon>Bacillati</taxon>
        <taxon>Actinomycetota</taxon>
        <taxon>Actinomycetes</taxon>
        <taxon>Pseudonocardiales</taxon>
        <taxon>Pseudonocardiaceae</taxon>
        <taxon>Lentzea</taxon>
    </lineage>
</organism>
<name>A0ABQ2IDI8_9PSEU</name>
<protein>
    <submittedName>
        <fullName evidence="1">Uncharacterized protein</fullName>
    </submittedName>
</protein>
<evidence type="ECO:0000313" key="2">
    <source>
        <dbReference type="Proteomes" id="UP000597656"/>
    </source>
</evidence>
<gene>
    <name evidence="1" type="ORF">GCM10011609_52790</name>
</gene>
<sequence>MATGITTDAMKPNAYATTYNAAITTTKRQLTAALTRSSFGTRPLISDSGVLMCLTLTVRTLAKPELHQG</sequence>
<dbReference type="EMBL" id="BMNC01000007">
    <property type="protein sequence ID" value="GGN06721.1"/>
    <property type="molecule type" value="Genomic_DNA"/>
</dbReference>
<keyword evidence="2" id="KW-1185">Reference proteome</keyword>